<evidence type="ECO:0000259" key="4">
    <source>
        <dbReference type="Pfam" id="PF05065"/>
    </source>
</evidence>
<dbReference type="Gene3D" id="3.30.2320.10">
    <property type="entry name" value="hypothetical protein PF0899 domain"/>
    <property type="match status" value="1"/>
</dbReference>
<comment type="caution">
    <text evidence="5">The sequence shown here is derived from an EMBL/GenBank/DDBJ whole genome shotgun (WGS) entry which is preliminary data.</text>
</comment>
<sequence>MSDNEKDKGGEAADTSEAPDLSAVVRDAVASAMEGAEDLIQAKIDESLAPLKAQQTDWMEQIRERSDSAPKTYEKGIGAARFVRAMAFGRGDVARSVYFCEKAWDDDLSRSIAKALQAGDFTAGGALIPPEFAAEIIDLLRSRSIVRAAGARVLPMNSGTLTIRKATGSSTASYVGESTDIAKTEPTVGQIVLNSKKLAAIVPISNDLLTFSSSPAADEFVRDDLVLSIATREDQAFLRDTGLQDTPKGLRYWAQAANVSGTNGTSAANVELDFKELIDDLEGNDVKMIRPVWFMAPRSKNHLINLRDTNGNLIFPDVRGASPTLYGYPVFVSTNIPVNLAGAGNQSEVYFVDMIDAIIGEATALEIAVDASGAYMESGTLKSAFSRDETLIRAISRHDFAVRHEESVAIKTAVVWGT</sequence>
<dbReference type="SUPFAM" id="SSF56563">
    <property type="entry name" value="Major capsid protein gp5"/>
    <property type="match status" value="1"/>
</dbReference>
<evidence type="ECO:0000256" key="3">
    <source>
        <dbReference type="SAM" id="MobiDB-lite"/>
    </source>
</evidence>
<reference evidence="5" key="1">
    <citation type="journal article" date="2015" name="Nature">
        <title>Complex archaea that bridge the gap between prokaryotes and eukaryotes.</title>
        <authorList>
            <person name="Spang A."/>
            <person name="Saw J.H."/>
            <person name="Jorgensen S.L."/>
            <person name="Zaremba-Niedzwiedzka K."/>
            <person name="Martijn J."/>
            <person name="Lind A.E."/>
            <person name="van Eijk R."/>
            <person name="Schleper C."/>
            <person name="Guy L."/>
            <person name="Ettema T.J."/>
        </authorList>
    </citation>
    <scope>NUCLEOTIDE SEQUENCE</scope>
</reference>
<dbReference type="Gene3D" id="3.30.2400.10">
    <property type="entry name" value="Major capsid protein gp5"/>
    <property type="match status" value="1"/>
</dbReference>
<evidence type="ECO:0000256" key="1">
    <source>
        <dbReference type="ARBA" id="ARBA00004328"/>
    </source>
</evidence>
<dbReference type="GO" id="GO:0044423">
    <property type="term" value="C:virion component"/>
    <property type="evidence" value="ECO:0007669"/>
    <property type="project" value="UniProtKB-KW"/>
</dbReference>
<dbReference type="NCBIfam" id="TIGR01554">
    <property type="entry name" value="major_cap_HK97"/>
    <property type="match status" value="1"/>
</dbReference>
<feature type="region of interest" description="Disordered" evidence="3">
    <location>
        <begin position="1"/>
        <end position="21"/>
    </location>
</feature>
<name>A0A0F9URG2_9ZZZZ</name>
<feature type="compositionally biased region" description="Basic and acidic residues" evidence="3">
    <location>
        <begin position="1"/>
        <end position="11"/>
    </location>
</feature>
<comment type="subcellular location">
    <subcellularLocation>
        <location evidence="1">Virion</location>
    </subcellularLocation>
</comment>
<evidence type="ECO:0000256" key="2">
    <source>
        <dbReference type="ARBA" id="ARBA00022844"/>
    </source>
</evidence>
<dbReference type="EMBL" id="LAZR01000113">
    <property type="protein sequence ID" value="KKN90102.1"/>
    <property type="molecule type" value="Genomic_DNA"/>
</dbReference>
<evidence type="ECO:0000313" key="5">
    <source>
        <dbReference type="EMBL" id="KKN90102.1"/>
    </source>
</evidence>
<feature type="domain" description="Phage capsid-like C-terminal" evidence="4">
    <location>
        <begin position="124"/>
        <end position="409"/>
    </location>
</feature>
<dbReference type="Pfam" id="PF05065">
    <property type="entry name" value="Phage_capsid"/>
    <property type="match status" value="1"/>
</dbReference>
<dbReference type="InterPro" id="IPR024455">
    <property type="entry name" value="Phage_capsid"/>
</dbReference>
<proteinExistence type="predicted"/>
<protein>
    <recommendedName>
        <fullName evidence="4">Phage capsid-like C-terminal domain-containing protein</fullName>
    </recommendedName>
</protein>
<gene>
    <name evidence="5" type="ORF">LCGC14_0232150</name>
</gene>
<dbReference type="AlphaFoldDB" id="A0A0F9URG2"/>
<keyword evidence="2" id="KW-0946">Virion</keyword>
<accession>A0A0F9URG2</accession>
<dbReference type="InterPro" id="IPR054612">
    <property type="entry name" value="Phage_capsid-like_C"/>
</dbReference>
<organism evidence="5">
    <name type="scientific">marine sediment metagenome</name>
    <dbReference type="NCBI Taxonomy" id="412755"/>
    <lineage>
        <taxon>unclassified sequences</taxon>
        <taxon>metagenomes</taxon>
        <taxon>ecological metagenomes</taxon>
    </lineage>
</organism>